<dbReference type="InterPro" id="IPR036871">
    <property type="entry name" value="PX_dom_sf"/>
</dbReference>
<accession>A0A8U0QAW8</accession>
<evidence type="ECO:0000313" key="6">
    <source>
        <dbReference type="RefSeq" id="XP_038839850.1"/>
    </source>
</evidence>
<organism evidence="5 6">
    <name type="scientific">Salvelinus namaycush</name>
    <name type="common">Lake trout</name>
    <name type="synonym">Salmo namaycush</name>
    <dbReference type="NCBI Taxonomy" id="8040"/>
    <lineage>
        <taxon>Eukaryota</taxon>
        <taxon>Metazoa</taxon>
        <taxon>Chordata</taxon>
        <taxon>Craniata</taxon>
        <taxon>Vertebrata</taxon>
        <taxon>Euteleostomi</taxon>
        <taxon>Actinopterygii</taxon>
        <taxon>Neopterygii</taxon>
        <taxon>Teleostei</taxon>
        <taxon>Protacanthopterygii</taxon>
        <taxon>Salmoniformes</taxon>
        <taxon>Salmonidae</taxon>
        <taxon>Salmoninae</taxon>
        <taxon>Salvelinus</taxon>
    </lineage>
</organism>
<dbReference type="PANTHER" id="PTHR15454:SF35">
    <property type="entry name" value="NISCHARIN"/>
    <property type="match status" value="1"/>
</dbReference>
<feature type="region of interest" description="Disordered" evidence="3">
    <location>
        <begin position="457"/>
        <end position="479"/>
    </location>
</feature>
<dbReference type="SUPFAM" id="SSF64268">
    <property type="entry name" value="PX domain"/>
    <property type="match status" value="1"/>
</dbReference>
<dbReference type="Gene3D" id="3.80.10.10">
    <property type="entry name" value="Ribonuclease Inhibitor"/>
    <property type="match status" value="2"/>
</dbReference>
<evidence type="ECO:0000256" key="3">
    <source>
        <dbReference type="SAM" id="MobiDB-lite"/>
    </source>
</evidence>
<dbReference type="InterPro" id="IPR037904">
    <property type="entry name" value="Nischarin_PX"/>
</dbReference>
<feature type="region of interest" description="Disordered" evidence="3">
    <location>
        <begin position="633"/>
        <end position="696"/>
    </location>
</feature>
<sequence>MDTAVFPEDVVVKKVSIVGSELVENYTVYVIEVTVRDHRWTIKHRYSDFHDLHEKLTAEKKIEKHLLPPKKMIGKNSKSLVEKRQKELEVYLQTLLVRFPTAAPKVLSYFLHFHQYEMNGITAALAEELFHKGEQLLVAGEVFTLCPLQLYAITQQLKLAKPTCSNGDAKADLGHILDFTCRLKYLKITGTRGEVGTSNIQEDSLTFDLSVFKALLQIEISECNSAQIMGLPSLKPCLVTLSVHHTAASMMDVLVPEACESPQWVAEGALSDCPVTTIIPTWKTLTTLDMSHNHIGCIDNSVKLIPKVEFLDLSSNELSTVENLQHLYNLIHLDLSYNILTVLEGAHTKLGNIKTLNLAGNQLDSLAGLTKLYSLVNLDLSSNKLGQLEEIRYIGTLPCLEKLILSNNPMCIIPDYRTKVLAQFWDRASEVCLDSTAPTEKELDTVEVLKAIQKAKESKDRMANNNEKKISEDSRLSGGGSSISSSVAAASSSSSSSLLSSALAPACSSQEVICKEEAFVTPTILTPVDFIALDTQRCYDDVNTLPCEEQLQVTSHQPDDDSSSFERSSTQQNQIHGNSSCCCCCCVEDREERYTWSSTNLRTPVLPLHLPSSTSSCPSFTSLLSARITRALAEEDRRPSRLRDLPSQEETDLGSPSPSPSPSSGDGYFEMGLGEGKEREGEEGSLTDQVEGENQAPETEVLRVIKVMWCHCIRVDDVVEQRSVCVVLTNSLLGLFHCPSHPSTAPTHQPQSQPHDLGSVTVQTQCLTLQTLVDNLEPDFVLPYDQLDSLLFYIPDTCLSLRVRSSDVRWYLFSDPRGLKETHSLLCSLAQLPSSPSGGPSTPQQLLHLLFTSWEFEENQGCVKGGYAAHLVETAMLASQTSQQTTTSTNPTVTPMKTSTNPNTFNLQTLANPLLSDILSHVVPGGDRDSSCCVPCVLFLTQRHLCVLKVDFKALARGTTRDEQPSDNLNQRLRSCSRLTRIPLASVLPHPRPSALYGAGSRSGSIPAYSPSCPLPWHHRSPRDSRVMELLVGQERVTAVFPLPHDRLRFQRQFTLLRSSLRDIKTVAFLQGGNEHSHSDGDSPRTINIYTSTPNETKSTDRLQVNSPRGAQRPRPSLSLSYPTDILVEKLTGDNQVPSHLSLSPALSLVSGLRGHQLLGFFHTNIAEEEKEELHHILWSSVVFYKSPDVEATSCIMLSTKALYFLLDDSASTLNDQSLLWDWSHCDHQDPELIMSYCLTIDLHDLHSVNVGLFDQYFRVVGPSANHIICCLTRDSYGTHRFLQQLMTVLSLQDKLPSPEPSEQDFYSQFGNKSTGKMENYELVHSSRVKFIYPSEEEIGDLTFIVAERKGSSGASSCNILLYVLVFQVQTQGLGFSQGLNVLPQTQVPAADRQTSTGGLQGDRKSHLHPQSPVSASQPRLHPYPQAPGPAPSIRPHILQQSLPPQAPSTPRPVLHPKTLILTSTDVFLLDEDYISYPLPDFAKEPPPRDKYQLTDARRIRDLDRVLMGYQTYPQALTLVFDDVPGPDLLCQLTMDHFGEEERGGGEKGRRRRRCGGTENEVLWCIYVPGADSRERLICLLARQWEVLCSRELPVELTG</sequence>
<keyword evidence="5" id="KW-1185">Reference proteome</keyword>
<dbReference type="CDD" id="cd06875">
    <property type="entry name" value="PX_IRAS"/>
    <property type="match status" value="1"/>
</dbReference>
<dbReference type="Pfam" id="PF00787">
    <property type="entry name" value="PX"/>
    <property type="match status" value="1"/>
</dbReference>
<dbReference type="Gene3D" id="3.30.1520.10">
    <property type="entry name" value="Phox-like domain"/>
    <property type="match status" value="1"/>
</dbReference>
<dbReference type="SMART" id="SM00365">
    <property type="entry name" value="LRR_SD22"/>
    <property type="match status" value="5"/>
</dbReference>
<gene>
    <name evidence="6" type="primary">nisch</name>
</gene>
<feature type="region of interest" description="Disordered" evidence="3">
    <location>
        <begin position="552"/>
        <end position="579"/>
    </location>
</feature>
<dbReference type="InterPro" id="IPR057714">
    <property type="entry name" value="PH_NISCH_C"/>
</dbReference>
<dbReference type="PROSITE" id="PS51450">
    <property type="entry name" value="LRR"/>
    <property type="match status" value="4"/>
</dbReference>
<evidence type="ECO:0000259" key="4">
    <source>
        <dbReference type="PROSITE" id="PS50195"/>
    </source>
</evidence>
<dbReference type="FunFam" id="3.80.10.10:FF:000468">
    <property type="entry name" value="nischarin isoform X2"/>
    <property type="match status" value="1"/>
</dbReference>
<dbReference type="FunFam" id="3.30.1520.10:FF:000020">
    <property type="entry name" value="nischarin isoform X1"/>
    <property type="match status" value="1"/>
</dbReference>
<proteinExistence type="predicted"/>
<dbReference type="InterPro" id="IPR032675">
    <property type="entry name" value="LRR_dom_sf"/>
</dbReference>
<feature type="compositionally biased region" description="Polar residues" evidence="3">
    <location>
        <begin position="565"/>
        <end position="579"/>
    </location>
</feature>
<evidence type="ECO:0000313" key="5">
    <source>
        <dbReference type="Proteomes" id="UP000808372"/>
    </source>
</evidence>
<dbReference type="PANTHER" id="PTHR15454">
    <property type="entry name" value="NISCHARIN RELATED"/>
    <property type="match status" value="1"/>
</dbReference>
<dbReference type="GO" id="GO:0005178">
    <property type="term" value="F:integrin binding"/>
    <property type="evidence" value="ECO:0007669"/>
    <property type="project" value="InterPro"/>
</dbReference>
<reference evidence="6" key="1">
    <citation type="submission" date="2025-08" db="UniProtKB">
        <authorList>
            <consortium name="RefSeq"/>
        </authorList>
    </citation>
    <scope>IDENTIFICATION</scope>
    <source>
        <tissue evidence="6">White muscle</tissue>
    </source>
</reference>
<dbReference type="InterPro" id="IPR001683">
    <property type="entry name" value="PX_dom"/>
</dbReference>
<evidence type="ECO:0000256" key="1">
    <source>
        <dbReference type="ARBA" id="ARBA00022614"/>
    </source>
</evidence>
<dbReference type="KEGG" id="snh:120037978"/>
<dbReference type="PROSITE" id="PS50195">
    <property type="entry name" value="PX"/>
    <property type="match status" value="1"/>
</dbReference>
<dbReference type="GO" id="GO:0005737">
    <property type="term" value="C:cytoplasm"/>
    <property type="evidence" value="ECO:0007669"/>
    <property type="project" value="TreeGrafter"/>
</dbReference>
<name>A0A8U0QAW8_SALNM</name>
<dbReference type="Proteomes" id="UP000808372">
    <property type="component" value="Unplaced"/>
</dbReference>
<feature type="region of interest" description="Disordered" evidence="3">
    <location>
        <begin position="1072"/>
        <end position="1117"/>
    </location>
</feature>
<dbReference type="Pfam" id="PF25625">
    <property type="entry name" value="PH_NISCH_C"/>
    <property type="match status" value="1"/>
</dbReference>
<dbReference type="GeneID" id="120037978"/>
<dbReference type="SMART" id="SM00312">
    <property type="entry name" value="PX"/>
    <property type="match status" value="1"/>
</dbReference>
<feature type="region of interest" description="Disordered" evidence="3">
    <location>
        <begin position="1390"/>
        <end position="1454"/>
    </location>
</feature>
<evidence type="ECO:0000256" key="2">
    <source>
        <dbReference type="ARBA" id="ARBA00022737"/>
    </source>
</evidence>
<dbReference type="SUPFAM" id="SSF52075">
    <property type="entry name" value="Outer arm dynein light chain 1"/>
    <property type="match status" value="1"/>
</dbReference>
<dbReference type="CTD" id="11188"/>
<dbReference type="RefSeq" id="XP_038839850.1">
    <property type="nucleotide sequence ID" value="XM_038983922.1"/>
</dbReference>
<keyword evidence="1" id="KW-0433">Leucine-rich repeat</keyword>
<feature type="domain" description="PX" evidence="4">
    <location>
        <begin position="7"/>
        <end position="117"/>
    </location>
</feature>
<dbReference type="GO" id="GO:0035091">
    <property type="term" value="F:phosphatidylinositol binding"/>
    <property type="evidence" value="ECO:0007669"/>
    <property type="project" value="InterPro"/>
</dbReference>
<keyword evidence="2" id="KW-0677">Repeat</keyword>
<dbReference type="InterPro" id="IPR001611">
    <property type="entry name" value="Leu-rich_rpt"/>
</dbReference>
<feature type="compositionally biased region" description="Polar residues" evidence="3">
    <location>
        <begin position="1085"/>
        <end position="1109"/>
    </location>
</feature>
<feature type="compositionally biased region" description="Basic and acidic residues" evidence="3">
    <location>
        <begin position="457"/>
        <end position="475"/>
    </location>
</feature>
<feature type="compositionally biased region" description="Basic and acidic residues" evidence="3">
    <location>
        <begin position="633"/>
        <end position="646"/>
    </location>
</feature>
<protein>
    <submittedName>
        <fullName evidence="6">Nischarin isoform X1</fullName>
    </submittedName>
</protein>